<dbReference type="GO" id="GO:0008033">
    <property type="term" value="P:tRNA processing"/>
    <property type="evidence" value="ECO:0007669"/>
    <property type="project" value="UniProtKB-KW"/>
</dbReference>
<dbReference type="InterPro" id="IPR058240">
    <property type="entry name" value="rSAM_sf"/>
</dbReference>
<dbReference type="Pfam" id="PF08608">
    <property type="entry name" value="Wyosine_form"/>
    <property type="match status" value="1"/>
</dbReference>
<keyword evidence="4" id="KW-0819">tRNA processing</keyword>
<evidence type="ECO:0000313" key="12">
    <source>
        <dbReference type="Proteomes" id="UP000332487"/>
    </source>
</evidence>
<accession>C7DID8</accession>
<keyword evidence="5" id="KW-0479">Metal-binding</keyword>
<evidence type="ECO:0000256" key="4">
    <source>
        <dbReference type="ARBA" id="ARBA00022694"/>
    </source>
</evidence>
<dbReference type="PANTHER" id="PTHR13930:SF0">
    <property type="entry name" value="S-ADENOSYL-L-METHIONINE-DEPENDENT TRNA 4-DEMETHYLWYOSINE SYNTHASE TYW1-RELATED"/>
    <property type="match status" value="1"/>
</dbReference>
<dbReference type="NCBIfam" id="TIGR03972">
    <property type="entry name" value="rSAM_TYW1"/>
    <property type="match status" value="1"/>
</dbReference>
<gene>
    <name evidence="11" type="ORF">UNLARM2_0831</name>
</gene>
<name>C7DID8_MICA2</name>
<dbReference type="EMBL" id="GG697241">
    <property type="protein sequence ID" value="EET89712.1"/>
    <property type="molecule type" value="Genomic_DNA"/>
</dbReference>
<keyword evidence="6" id="KW-0408">Iron</keyword>
<keyword evidence="2" id="KW-0004">4Fe-4S</keyword>
<evidence type="ECO:0000256" key="2">
    <source>
        <dbReference type="ARBA" id="ARBA00022485"/>
    </source>
</evidence>
<dbReference type="InterPro" id="IPR007197">
    <property type="entry name" value="rSAM"/>
</dbReference>
<dbReference type="InterPro" id="IPR013785">
    <property type="entry name" value="Aldolase_TIM"/>
</dbReference>
<reference evidence="11 12" key="1">
    <citation type="journal article" date="2009" name="Genome Biol.">
        <title>Community-wide analysis of microbial genome sequence signatures.</title>
        <authorList>
            <person name="Dick G.J."/>
            <person name="Andersson A.F."/>
            <person name="Baker B.J."/>
            <person name="Simmons S.L."/>
            <person name="Thomas B.C."/>
            <person name="Yelton A.P."/>
            <person name="Banfield J.F."/>
        </authorList>
    </citation>
    <scope>NUCLEOTIDE SEQUENCE [LARGE SCALE GENOMIC DNA]</scope>
    <source>
        <strain evidence="11">ARMAN-2</strain>
    </source>
</reference>
<evidence type="ECO:0000256" key="6">
    <source>
        <dbReference type="ARBA" id="ARBA00023004"/>
    </source>
</evidence>
<evidence type="ECO:0000256" key="1">
    <source>
        <dbReference type="ARBA" id="ARBA00001966"/>
    </source>
</evidence>
<evidence type="ECO:0000256" key="9">
    <source>
        <dbReference type="ARBA" id="ARBA00049466"/>
    </source>
</evidence>
<reference evidence="11 12" key="2">
    <citation type="journal article" date="2010" name="Proc. Natl. Acad. Sci. U.S.A.">
        <title>Enigmatic, ultrasmall, uncultivated Archaea.</title>
        <authorList>
            <person name="Baker B.J."/>
            <person name="Comolli L.R."/>
            <person name="Dick G.J."/>
            <person name="Hauser L.J."/>
            <person name="Hyatt D."/>
            <person name="Dill B.D."/>
            <person name="Land M.L."/>
            <person name="Verberkmoes N.C."/>
            <person name="Hettich R.L."/>
            <person name="Banfield J.F."/>
        </authorList>
    </citation>
    <scope>NUCLEOTIDE SEQUENCE [LARGE SCALE GENOMIC DNA]</scope>
    <source>
        <strain evidence="11">ARMAN-2</strain>
    </source>
</reference>
<proteinExistence type="predicted"/>
<evidence type="ECO:0000313" key="11">
    <source>
        <dbReference type="EMBL" id="EET89712.1"/>
    </source>
</evidence>
<dbReference type="GO" id="GO:0046872">
    <property type="term" value="F:metal ion binding"/>
    <property type="evidence" value="ECO:0007669"/>
    <property type="project" value="UniProtKB-KW"/>
</dbReference>
<dbReference type="CDD" id="cd01335">
    <property type="entry name" value="Radical_SAM"/>
    <property type="match status" value="1"/>
</dbReference>
<dbReference type="AlphaFoldDB" id="C7DID8"/>
<comment type="catalytic activity">
    <reaction evidence="9">
        <text>N(1)-methylguanosine(37) in tRNA(Phe) + pyruvate + S-adenosyl-L-methionine = 4-demethylwyosine(37) in tRNA(Phe) + 5'-deoxyadenosine + L-methionine + CO2 + H2O</text>
        <dbReference type="Rhea" id="RHEA:36347"/>
        <dbReference type="Rhea" id="RHEA-COMP:10164"/>
        <dbReference type="Rhea" id="RHEA-COMP:10165"/>
        <dbReference type="ChEBI" id="CHEBI:15361"/>
        <dbReference type="ChEBI" id="CHEBI:15377"/>
        <dbReference type="ChEBI" id="CHEBI:16526"/>
        <dbReference type="ChEBI" id="CHEBI:17319"/>
        <dbReference type="ChEBI" id="CHEBI:57844"/>
        <dbReference type="ChEBI" id="CHEBI:59789"/>
        <dbReference type="ChEBI" id="CHEBI:64315"/>
        <dbReference type="ChEBI" id="CHEBI:73542"/>
        <dbReference type="EC" id="4.1.3.44"/>
    </reaction>
</comment>
<protein>
    <submittedName>
        <fullName evidence="11">Radical SAM domain protein</fullName>
    </submittedName>
</protein>
<keyword evidence="12" id="KW-1185">Reference proteome</keyword>
<keyword evidence="8" id="KW-0456">Lyase</keyword>
<dbReference type="Proteomes" id="UP000332487">
    <property type="component" value="Unassembled WGS sequence"/>
</dbReference>
<evidence type="ECO:0000256" key="3">
    <source>
        <dbReference type="ARBA" id="ARBA00022691"/>
    </source>
</evidence>
<dbReference type="GO" id="GO:0051539">
    <property type="term" value="F:4 iron, 4 sulfur cluster binding"/>
    <property type="evidence" value="ECO:0007669"/>
    <property type="project" value="UniProtKB-KW"/>
</dbReference>
<dbReference type="SFLD" id="SFLDG01067">
    <property type="entry name" value="SPASM/twitch_domain_containing"/>
    <property type="match status" value="1"/>
</dbReference>
<evidence type="ECO:0000259" key="10">
    <source>
        <dbReference type="PROSITE" id="PS51918"/>
    </source>
</evidence>
<dbReference type="PROSITE" id="PS51918">
    <property type="entry name" value="RADICAL_SAM"/>
    <property type="match status" value="1"/>
</dbReference>
<evidence type="ECO:0000256" key="7">
    <source>
        <dbReference type="ARBA" id="ARBA00023014"/>
    </source>
</evidence>
<dbReference type="PANTHER" id="PTHR13930">
    <property type="entry name" value="S-ADENOSYL-L-METHIONINE-DEPENDENT TRNA 4-DEMETHYLWYOSINE SYNTHASE"/>
    <property type="match status" value="1"/>
</dbReference>
<keyword evidence="3" id="KW-0949">S-adenosyl-L-methionine</keyword>
<sequence>MKKQGYHFVGKHSAVKICEYTANGLRGGTLCYKYSFYGIKSWQCIQSTPAIGCDLGCRFCWRLIPEEIGVNWNELNAVDKWDNPEYIIDNMIIEQRRIVSGYKSNADTPLRMKRWAEANNPKHVAISLTGEPTFYPKLSKLIEGFHKRGISTFLVTNGTLPEAIERLTTLPTQLYVSVEAPDEETYNKVVRPKIKDTWNRYLKTLGMLKHLGTRTVLRMTLVKGLNMNNPDGYADLIKLAMPNYVEVKGFSYVGGAREDARGLSLSSMPNHQEIKEFAKVLAEKTSFITTAEHMPSRIVLLSRDQESAANRIIDFSKIC</sequence>
<dbReference type="Pfam" id="PF04055">
    <property type="entry name" value="Radical_SAM"/>
    <property type="match status" value="1"/>
</dbReference>
<dbReference type="InterPro" id="IPR013917">
    <property type="entry name" value="tRNA_wybutosine-synth"/>
</dbReference>
<comment type="cofactor">
    <cofactor evidence="1">
        <name>[4Fe-4S] cluster</name>
        <dbReference type="ChEBI" id="CHEBI:49883"/>
    </cofactor>
</comment>
<dbReference type="SFLD" id="SFLDG01071">
    <property type="entry name" value="tRNA_wybutosine-synthesizing"/>
    <property type="match status" value="1"/>
</dbReference>
<dbReference type="GO" id="GO:0102521">
    <property type="term" value="F:tRNA-4-demethylwyosine synthase activity"/>
    <property type="evidence" value="ECO:0007669"/>
    <property type="project" value="UniProtKB-EC"/>
</dbReference>
<organism evidence="11 12">
    <name type="scientific">Candidatus Micrarchaeum acidiphilum ARMAN-2</name>
    <dbReference type="NCBI Taxonomy" id="425595"/>
    <lineage>
        <taxon>Archaea</taxon>
        <taxon>Candidatus Micrarchaeota</taxon>
        <taxon>Candidatus Micrarchaeia</taxon>
        <taxon>Candidatus Micrarchaeales</taxon>
        <taxon>Candidatus Micrarchaeaceae</taxon>
        <taxon>Candidatus Micrarchaeum</taxon>
    </lineage>
</organism>
<evidence type="ECO:0000256" key="5">
    <source>
        <dbReference type="ARBA" id="ARBA00022723"/>
    </source>
</evidence>
<dbReference type="SUPFAM" id="SSF102114">
    <property type="entry name" value="Radical SAM enzymes"/>
    <property type="match status" value="1"/>
</dbReference>
<feature type="domain" description="Radical SAM core" evidence="10">
    <location>
        <begin position="37"/>
        <end position="297"/>
    </location>
</feature>
<dbReference type="InterPro" id="IPR023993">
    <property type="entry name" value="TYW1_archaea"/>
</dbReference>
<evidence type="ECO:0000256" key="8">
    <source>
        <dbReference type="ARBA" id="ARBA00023239"/>
    </source>
</evidence>
<keyword evidence="7" id="KW-0411">Iron-sulfur</keyword>
<dbReference type="SFLD" id="SFLDF00284">
    <property type="entry name" value="tRNA_wybutosine-synthesizing"/>
    <property type="match status" value="1"/>
</dbReference>
<dbReference type="Gene3D" id="3.20.20.70">
    <property type="entry name" value="Aldolase class I"/>
    <property type="match status" value="1"/>
</dbReference>
<dbReference type="InterPro" id="IPR034556">
    <property type="entry name" value="tRNA_wybutosine-synthase"/>
</dbReference>
<dbReference type="SFLD" id="SFLDS00029">
    <property type="entry name" value="Radical_SAM"/>
    <property type="match status" value="1"/>
</dbReference>